<evidence type="ECO:0008006" key="11">
    <source>
        <dbReference type="Google" id="ProtNLM"/>
    </source>
</evidence>
<comment type="subcellular location">
    <subcellularLocation>
        <location evidence="1">Membrane</location>
        <topology evidence="1">Multi-pass membrane protein</topology>
    </subcellularLocation>
</comment>
<evidence type="ECO:0000259" key="7">
    <source>
        <dbReference type="Pfam" id="PF07970"/>
    </source>
</evidence>
<keyword evidence="5 6" id="KW-0472">Membrane</keyword>
<keyword evidence="10" id="KW-1185">Reference proteome</keyword>
<dbReference type="InterPro" id="IPR039542">
    <property type="entry name" value="Erv_N"/>
</dbReference>
<feature type="domain" description="Endoplasmic reticulum vesicle transporter C-terminal" evidence="7">
    <location>
        <begin position="153"/>
        <end position="374"/>
    </location>
</feature>
<dbReference type="PANTHER" id="PTHR10984:SF25">
    <property type="entry name" value="ENDOPLASMIC RETICULUM-GOLGI INTERMEDIATE COMPARTMENT PROTEIN 3"/>
    <property type="match status" value="1"/>
</dbReference>
<evidence type="ECO:0000256" key="1">
    <source>
        <dbReference type="ARBA" id="ARBA00004141"/>
    </source>
</evidence>
<dbReference type="EMBL" id="JAPFFF010000004">
    <property type="protein sequence ID" value="KAK8892444.1"/>
    <property type="molecule type" value="Genomic_DNA"/>
</dbReference>
<keyword evidence="4 6" id="KW-1133">Transmembrane helix</keyword>
<evidence type="ECO:0000259" key="8">
    <source>
        <dbReference type="Pfam" id="PF13850"/>
    </source>
</evidence>
<comment type="caution">
    <text evidence="9">The sequence shown here is derived from an EMBL/GenBank/DDBJ whole genome shotgun (WGS) entry which is preliminary data.</text>
</comment>
<feature type="domain" description="Endoplasmic reticulum vesicle transporter N-terminal" evidence="8">
    <location>
        <begin position="5"/>
        <end position="96"/>
    </location>
</feature>
<dbReference type="InterPro" id="IPR012936">
    <property type="entry name" value="Erv_C"/>
</dbReference>
<evidence type="ECO:0000313" key="9">
    <source>
        <dbReference type="EMBL" id="KAK8892444.1"/>
    </source>
</evidence>
<dbReference type="PANTHER" id="PTHR10984">
    <property type="entry name" value="ENDOPLASMIC RETICULUM-GOLGI INTERMEDIATE COMPARTMENT PROTEIN"/>
    <property type="match status" value="1"/>
</dbReference>
<gene>
    <name evidence="9" type="ORF">M9Y10_029672</name>
</gene>
<proteinExistence type="inferred from homology"/>
<accession>A0ABR2KMY6</accession>
<organism evidence="9 10">
    <name type="scientific">Tritrichomonas musculus</name>
    <dbReference type="NCBI Taxonomy" id="1915356"/>
    <lineage>
        <taxon>Eukaryota</taxon>
        <taxon>Metamonada</taxon>
        <taxon>Parabasalia</taxon>
        <taxon>Tritrichomonadida</taxon>
        <taxon>Tritrichomonadidae</taxon>
        <taxon>Tritrichomonas</taxon>
    </lineage>
</organism>
<comment type="similarity">
    <text evidence="2">Belongs to the ERGIC family.</text>
</comment>
<evidence type="ECO:0000256" key="4">
    <source>
        <dbReference type="ARBA" id="ARBA00022989"/>
    </source>
</evidence>
<evidence type="ECO:0000256" key="5">
    <source>
        <dbReference type="ARBA" id="ARBA00023136"/>
    </source>
</evidence>
<dbReference type="Proteomes" id="UP001470230">
    <property type="component" value="Unassembled WGS sequence"/>
</dbReference>
<evidence type="ECO:0000256" key="2">
    <source>
        <dbReference type="ARBA" id="ARBA00005648"/>
    </source>
</evidence>
<dbReference type="InterPro" id="IPR045888">
    <property type="entry name" value="Erv"/>
</dbReference>
<evidence type="ECO:0000313" key="10">
    <source>
        <dbReference type="Proteomes" id="UP001470230"/>
    </source>
</evidence>
<sequence length="393" mass="45184">MKQFLSSIDVYDKFSADEYRVRTVYGAILSFFLSMFGSILFFAQFVEFAIPDISRELMINRNLTSNMDRVNISISILINQPCHFLTIGNLDSLGINKFYNSTVRFIRYTKSGFYKGLADPLPNLNLNMSGKWKKEMKQNNPNYQQNISRCLPCYGIRKPGECCNTCEELYLLHIMKKKEPHPEEWEQCTGVDPKYLKDDISLDEQCKIKGKLTVNKVPGNFNIIYGSRSIYNTYGSGIFMRSTISDEYPFIDLSHSIERLRFGPGFPMMARPLDDRQIIIQKKQNLSSYKYDLVCTLVFLIRDGQILARTFEYNELTTNFPVTPENKLVPGIFFYYQFTPYAVVVNLRSKPISRFIGMTFGVLAGGFAITTLLDNFLYSIAGAKKQTPIAEDE</sequence>
<feature type="transmembrane region" description="Helical" evidence="6">
    <location>
        <begin position="355"/>
        <end position="373"/>
    </location>
</feature>
<protein>
    <recommendedName>
        <fullName evidence="11">Endoplasmic reticulum-Golgi intermediate compartment protein 3</fullName>
    </recommendedName>
</protein>
<name>A0ABR2KMY6_9EUKA</name>
<dbReference type="Pfam" id="PF07970">
    <property type="entry name" value="COPIIcoated_ERV"/>
    <property type="match status" value="1"/>
</dbReference>
<evidence type="ECO:0000256" key="3">
    <source>
        <dbReference type="ARBA" id="ARBA00022692"/>
    </source>
</evidence>
<evidence type="ECO:0000256" key="6">
    <source>
        <dbReference type="SAM" id="Phobius"/>
    </source>
</evidence>
<dbReference type="Pfam" id="PF13850">
    <property type="entry name" value="ERGIC_N"/>
    <property type="match status" value="1"/>
</dbReference>
<reference evidence="9 10" key="1">
    <citation type="submission" date="2024-04" db="EMBL/GenBank/DDBJ databases">
        <title>Tritrichomonas musculus Genome.</title>
        <authorList>
            <person name="Alves-Ferreira E."/>
            <person name="Grigg M."/>
            <person name="Lorenzi H."/>
            <person name="Galac M."/>
        </authorList>
    </citation>
    <scope>NUCLEOTIDE SEQUENCE [LARGE SCALE GENOMIC DNA]</scope>
    <source>
        <strain evidence="9 10">EAF2021</strain>
    </source>
</reference>
<keyword evidence="3 6" id="KW-0812">Transmembrane</keyword>
<feature type="transmembrane region" description="Helical" evidence="6">
    <location>
        <begin position="24"/>
        <end position="50"/>
    </location>
</feature>